<evidence type="ECO:0000313" key="3">
    <source>
        <dbReference type="Proteomes" id="UP001497623"/>
    </source>
</evidence>
<comment type="caution">
    <text evidence="2">The sequence shown here is derived from an EMBL/GenBank/DDBJ whole genome shotgun (WGS) entry which is preliminary data.</text>
</comment>
<feature type="compositionally biased region" description="Basic and acidic residues" evidence="1">
    <location>
        <begin position="735"/>
        <end position="744"/>
    </location>
</feature>
<feature type="region of interest" description="Disordered" evidence="1">
    <location>
        <begin position="1270"/>
        <end position="1297"/>
    </location>
</feature>
<accession>A0AAV2QB48</accession>
<feature type="compositionally biased region" description="Polar residues" evidence="1">
    <location>
        <begin position="725"/>
        <end position="734"/>
    </location>
</feature>
<proteinExistence type="predicted"/>
<reference evidence="2 3" key="1">
    <citation type="submission" date="2024-05" db="EMBL/GenBank/DDBJ databases">
        <authorList>
            <person name="Wallberg A."/>
        </authorList>
    </citation>
    <scope>NUCLEOTIDE SEQUENCE [LARGE SCALE GENOMIC DNA]</scope>
</reference>
<keyword evidence="3" id="KW-1185">Reference proteome</keyword>
<protein>
    <submittedName>
        <fullName evidence="2">Uncharacterized protein</fullName>
    </submittedName>
</protein>
<sequence length="1338" mass="148515">EKAAMDVNDTDYIHNHNILSDPMICENSFPSLDGSLTNSINLNSTSNILDNDPLMLKMNTKDSSIIHTTVDSIDNIQALKANDLNSNNIDSMQVNSNLVDLNTNAIGNEDDIHSTNYNFKCNKKYKTLTPSNTIDIAEFDRLSNNNGCNSNENISARDTPQLDAEKLISQINNLSSKIVENITITNKDLEMHSQCAKTLVDDKQCSDGICDKDNKEKLCKDKINMNKLEDSIHYNTPIESKHETKQIPHVLKEEENSSVNDEASIVANANDLLSNDIKCLDDVNKSTPTNNTDDSSLENPVDKPCINDITTKILDEGNTKTDRVNDFVLPIESDKINEADITVSNKDTDLCHAPDLDQSCINDTATKNLDVMESIQNEGNTNESKGSDILDQSDITKNDEEMTAIHKKDTEVDISPTLDKSSITENETKNLEITESIQSEGNTNNDKVGNVLISNDNNKINEEVAALDKNDTEDDNSRTLDKSSITENETKNLEMTETIQNVENNSVDKPCITDISTKNWDEVNTNKDTVSDILPPSDRSKINEENVAVIKKDKDFGDAPDLDKHCIADMGMNNLDMSDTIQNEGSTNDIKVSDISKMNEEITAIDKKDTEFDNAANLDKSSINENTKKTLDIAESTQDEGNSNTVNKSDTLLKSDSNKIKDDIAINKEHSSITDEITNTHDRSSDEIKCTDEIIEANTFNKTVDSPLEKSIDKPNIDDFPSKPIDNSGSMHTEINSDKGKVSDDMLSEDSNNINEEIITIEENENDTELQKENSNHKCEVDQEIPPLDLKFAEQIISAGAVFENIVTSTENSVEKNNTSGNDINDLEDKSILFNLKSEEQGEKEKIASVAATEKDITSLEKLHDTSLTNLSSKPCDTEISSKYEESIPTTTADNVYPVNNNLVIDCSEDEGIGSEYSKTEYSACGNEGIMSSCNEVASDVLENVTVLKEDLSTKYPTGNDSIPSSCNEEKSDALENVTELKEDLSTKYPCYDRQLSDDDICSTKEVKLKRLDTMDYISDDEDSKSSNSEDEKEVIVHKKKSKRSKKRKVYRAMDSSLSRLDTVDEHSHISLFEKKDNKGVCNSINEAEETPCTPNNDVKKDASTITSVPLDFTPNTYIQNIPIVPKNTLVPEVHNSKESKNEHAGLNIFGVITSDVNQKKVDELPTNIYVNDLFDANNHIQSPTLENTNDVMEDICLKASDGSKENNIFEKTDEDNAKQKNQVTLDVETKVEDLANRNTLNTQSSVQSCSEATLEETKENSYYINAELSADGSEAQSNTGEDEGDASEETTQNDIPEATAIVSYGFTGFMYDMVFGMFGGMKRLALLLNDPRLSMEW</sequence>
<gene>
    <name evidence="2" type="ORF">MNOR_LOCUS10824</name>
</gene>
<feature type="non-terminal residue" evidence="2">
    <location>
        <position position="1"/>
    </location>
</feature>
<dbReference type="Proteomes" id="UP001497623">
    <property type="component" value="Unassembled WGS sequence"/>
</dbReference>
<feature type="compositionally biased region" description="Basic and acidic residues" evidence="1">
    <location>
        <begin position="707"/>
        <end position="721"/>
    </location>
</feature>
<feature type="region of interest" description="Disordered" evidence="1">
    <location>
        <begin position="1019"/>
        <end position="1041"/>
    </location>
</feature>
<evidence type="ECO:0000256" key="1">
    <source>
        <dbReference type="SAM" id="MobiDB-lite"/>
    </source>
</evidence>
<name>A0AAV2QB48_MEGNR</name>
<dbReference type="EMBL" id="CAXKWB010005560">
    <property type="protein sequence ID" value="CAL4079026.1"/>
    <property type="molecule type" value="Genomic_DNA"/>
</dbReference>
<feature type="compositionally biased region" description="Basic and acidic residues" evidence="1">
    <location>
        <begin position="1024"/>
        <end position="1037"/>
    </location>
</feature>
<organism evidence="2 3">
    <name type="scientific">Meganyctiphanes norvegica</name>
    <name type="common">Northern krill</name>
    <name type="synonym">Thysanopoda norvegica</name>
    <dbReference type="NCBI Taxonomy" id="48144"/>
    <lineage>
        <taxon>Eukaryota</taxon>
        <taxon>Metazoa</taxon>
        <taxon>Ecdysozoa</taxon>
        <taxon>Arthropoda</taxon>
        <taxon>Crustacea</taxon>
        <taxon>Multicrustacea</taxon>
        <taxon>Malacostraca</taxon>
        <taxon>Eumalacostraca</taxon>
        <taxon>Eucarida</taxon>
        <taxon>Euphausiacea</taxon>
        <taxon>Euphausiidae</taxon>
        <taxon>Meganyctiphanes</taxon>
    </lineage>
</organism>
<feature type="region of interest" description="Disordered" evidence="1">
    <location>
        <begin position="706"/>
        <end position="747"/>
    </location>
</feature>
<evidence type="ECO:0000313" key="2">
    <source>
        <dbReference type="EMBL" id="CAL4079026.1"/>
    </source>
</evidence>